<name>A0A7S0F3W5_9CRYP</name>
<evidence type="ECO:0000259" key="10">
    <source>
        <dbReference type="PROSITE" id="PS50968"/>
    </source>
</evidence>
<dbReference type="GO" id="GO:0005524">
    <property type="term" value="F:ATP binding"/>
    <property type="evidence" value="ECO:0007669"/>
    <property type="project" value="UniProtKB-UniRule"/>
</dbReference>
<dbReference type="PROSITE" id="PS00866">
    <property type="entry name" value="CPSASE_1"/>
    <property type="match status" value="1"/>
</dbReference>
<dbReference type="PROSITE" id="PS50968">
    <property type="entry name" value="BIOTINYL_LIPOYL"/>
    <property type="match status" value="1"/>
</dbReference>
<evidence type="ECO:0000259" key="11">
    <source>
        <dbReference type="PROSITE" id="PS50975"/>
    </source>
</evidence>
<keyword evidence="8" id="KW-0092">Biotin</keyword>
<dbReference type="InterPro" id="IPR050856">
    <property type="entry name" value="Biotin_carboxylase_complex"/>
</dbReference>
<dbReference type="GO" id="GO:0005759">
    <property type="term" value="C:mitochondrial matrix"/>
    <property type="evidence" value="ECO:0007669"/>
    <property type="project" value="UniProtKB-SubCell"/>
</dbReference>
<keyword evidence="4 9" id="KW-0547">Nucleotide-binding</keyword>
<dbReference type="SUPFAM" id="SSF56059">
    <property type="entry name" value="Glutathione synthetase ATP-binding domain-like"/>
    <property type="match status" value="1"/>
</dbReference>
<dbReference type="PANTHER" id="PTHR18866">
    <property type="entry name" value="CARBOXYLASE:PYRUVATE/ACETYL-COA/PROPIONYL-COA CARBOXYLASE"/>
    <property type="match status" value="1"/>
</dbReference>
<evidence type="ECO:0008006" key="14">
    <source>
        <dbReference type="Google" id="ProtNLM"/>
    </source>
</evidence>
<dbReference type="CDD" id="cd06850">
    <property type="entry name" value="biotinyl_domain"/>
    <property type="match status" value="1"/>
</dbReference>
<keyword evidence="7" id="KW-0496">Mitochondrion</keyword>
<sequence length="771" mass="84853">MFCQKVFCQKPSIDSQRIAVRCAFLLVSERGMHSGSGMRGFSRGFSIMSPKVFRCSFGKRDFSVAAEKPPFDKILIANRGEIACRVAKTARRMGIKTVAIYSEADARAVHVKSCDEAVCVGPPASSQSYLNIDAIVEAMKLTGAQAVHPGYGFLSENAGFAERLEKEGLVFIGPSPFSIRSMGDKIESKKLAIQAGVNTIPGQLGLILTESDAVRVSKAIGYPVMIKASAGGGGKGMRIAHNDEEAAEGFRLSKAEASASFGDDRIFIEKFVQQPRHIEIQIIADKHGNVLYLPERECSIQRRNQKVIEEAPSPFLDEQTWRAMGEQAVSLAKAVHYHSAGTVEMMVDGDRNFYFLEMNTRLQVEHPVTELVTGLDLVEMMIRVAAGESIKIHQNEIKPKGWAMESRIYAEDSLRNFLPSVGVLHRYIPPDESEDETGVVRIDAGVEEGSEISIHYDPMIGKLVTHAPTRIEAINKMKTALDAFVVKGVRCNINFVRDVMDNPRFMSGDLTTHFIAQEYPPPGFRGHALTEVEGNELSAIAAMLHMQHKQQAKLFLQPEGSHVAGRQTVGRAALVSVMSPDHIIGEQELVVSIEGTVGEVVKKRLHIAARRPKLGHVISTEFVITVQDRVPRILSADLPSNSGLYLAKCAETGMVRIVQAFEKTNSGYILSMSGSPYKITIRSERLEELSKYMPIKVEVDHSSHLCTPMPGKMHSIAVKEGETVIAGQEICVVEAMKMQNVLRAPKDSTVKKIHAKVGQNLALDECIMEFE</sequence>
<dbReference type="PANTHER" id="PTHR18866:SF33">
    <property type="entry name" value="METHYLCROTONOYL-COA CARBOXYLASE SUBUNIT ALPHA, MITOCHONDRIAL-RELATED"/>
    <property type="match status" value="1"/>
</dbReference>
<dbReference type="SUPFAM" id="SSF52440">
    <property type="entry name" value="PreATP-grasp domain"/>
    <property type="match status" value="1"/>
</dbReference>
<feature type="domain" description="Lipoyl-binding" evidence="10">
    <location>
        <begin position="696"/>
        <end position="771"/>
    </location>
</feature>
<dbReference type="InterPro" id="IPR016185">
    <property type="entry name" value="PreATP-grasp_dom_sf"/>
</dbReference>
<dbReference type="SMART" id="SM00878">
    <property type="entry name" value="Biotin_carb_C"/>
    <property type="match status" value="1"/>
</dbReference>
<dbReference type="FunFam" id="2.40.50.100:FF:000003">
    <property type="entry name" value="Acetyl-CoA carboxylase biotin carboxyl carrier protein"/>
    <property type="match status" value="1"/>
</dbReference>
<dbReference type="NCBIfam" id="NF006367">
    <property type="entry name" value="PRK08591.1"/>
    <property type="match status" value="1"/>
</dbReference>
<dbReference type="Pfam" id="PF00364">
    <property type="entry name" value="Biotin_lipoyl"/>
    <property type="match status" value="1"/>
</dbReference>
<dbReference type="SUPFAM" id="SSF51230">
    <property type="entry name" value="Single hybrid motif"/>
    <property type="match status" value="1"/>
</dbReference>
<gene>
    <name evidence="13" type="ORF">HPHI1048_LOCUS20784</name>
</gene>
<dbReference type="FunFam" id="3.30.470.20:FF:000028">
    <property type="entry name" value="Methylcrotonoyl-CoA carboxylase subunit alpha, mitochondrial"/>
    <property type="match status" value="1"/>
</dbReference>
<protein>
    <recommendedName>
        <fullName evidence="14">Propionyl-CoA carboxylase alpha chain, mitochondrial</fullName>
    </recommendedName>
</protein>
<dbReference type="InterPro" id="IPR005479">
    <property type="entry name" value="CPAse_ATP-bd"/>
</dbReference>
<dbReference type="InterPro" id="IPR005481">
    <property type="entry name" value="BC-like_N"/>
</dbReference>
<dbReference type="PROSITE" id="PS00867">
    <property type="entry name" value="CPSASE_2"/>
    <property type="match status" value="1"/>
</dbReference>
<dbReference type="PROSITE" id="PS00188">
    <property type="entry name" value="BIOTIN"/>
    <property type="match status" value="1"/>
</dbReference>
<dbReference type="Pfam" id="PF00289">
    <property type="entry name" value="Biotin_carb_N"/>
    <property type="match status" value="1"/>
</dbReference>
<keyword evidence="3" id="KW-0436">Ligase</keyword>
<evidence type="ECO:0000256" key="9">
    <source>
        <dbReference type="PROSITE-ProRule" id="PRU00409"/>
    </source>
</evidence>
<dbReference type="FunFam" id="3.30.1490.20:FF:000003">
    <property type="entry name" value="acetyl-CoA carboxylase isoform X1"/>
    <property type="match status" value="1"/>
</dbReference>
<evidence type="ECO:0000256" key="4">
    <source>
        <dbReference type="ARBA" id="ARBA00022741"/>
    </source>
</evidence>
<evidence type="ECO:0000256" key="1">
    <source>
        <dbReference type="ARBA" id="ARBA00001953"/>
    </source>
</evidence>
<evidence type="ECO:0000256" key="5">
    <source>
        <dbReference type="ARBA" id="ARBA00022840"/>
    </source>
</evidence>
<feature type="domain" description="ATP-grasp" evidence="11">
    <location>
        <begin position="189"/>
        <end position="386"/>
    </location>
</feature>
<evidence type="ECO:0000256" key="3">
    <source>
        <dbReference type="ARBA" id="ARBA00022598"/>
    </source>
</evidence>
<evidence type="ECO:0000256" key="2">
    <source>
        <dbReference type="ARBA" id="ARBA00004305"/>
    </source>
</evidence>
<reference evidence="13" key="1">
    <citation type="submission" date="2021-01" db="EMBL/GenBank/DDBJ databases">
        <authorList>
            <person name="Corre E."/>
            <person name="Pelletier E."/>
            <person name="Niang G."/>
            <person name="Scheremetjew M."/>
            <person name="Finn R."/>
            <person name="Kale V."/>
            <person name="Holt S."/>
            <person name="Cochrane G."/>
            <person name="Meng A."/>
            <person name="Brown T."/>
            <person name="Cohen L."/>
        </authorList>
    </citation>
    <scope>NUCLEOTIDE SEQUENCE</scope>
    <source>
        <strain evidence="13">CCMP325</strain>
    </source>
</reference>
<dbReference type="InterPro" id="IPR000089">
    <property type="entry name" value="Biotin_lipoyl"/>
</dbReference>
<dbReference type="GO" id="GO:0004658">
    <property type="term" value="F:propionyl-CoA carboxylase activity"/>
    <property type="evidence" value="ECO:0007669"/>
    <property type="project" value="TreeGrafter"/>
</dbReference>
<organism evidence="13">
    <name type="scientific">Hanusia phi</name>
    <dbReference type="NCBI Taxonomy" id="3032"/>
    <lineage>
        <taxon>Eukaryota</taxon>
        <taxon>Cryptophyceae</taxon>
        <taxon>Pyrenomonadales</taxon>
        <taxon>Geminigeraceae</taxon>
        <taxon>Hanusia</taxon>
    </lineage>
</organism>
<keyword evidence="6" id="KW-0809">Transit peptide</keyword>
<dbReference type="Pfam" id="PF02785">
    <property type="entry name" value="Biotin_carb_C"/>
    <property type="match status" value="1"/>
</dbReference>
<dbReference type="InterPro" id="IPR011764">
    <property type="entry name" value="Biotin_carboxylation_dom"/>
</dbReference>
<dbReference type="InterPro" id="IPR011761">
    <property type="entry name" value="ATP-grasp"/>
</dbReference>
<dbReference type="InterPro" id="IPR001882">
    <property type="entry name" value="Biotin_BS"/>
</dbReference>
<comment type="cofactor">
    <cofactor evidence="1">
        <name>biotin</name>
        <dbReference type="ChEBI" id="CHEBI:57586"/>
    </cofactor>
</comment>
<evidence type="ECO:0000313" key="13">
    <source>
        <dbReference type="EMBL" id="CAD8503095.1"/>
    </source>
</evidence>
<accession>A0A7S0F3W5</accession>
<dbReference type="AlphaFoldDB" id="A0A7S0F3W5"/>
<evidence type="ECO:0000256" key="7">
    <source>
        <dbReference type="ARBA" id="ARBA00023128"/>
    </source>
</evidence>
<evidence type="ECO:0000259" key="12">
    <source>
        <dbReference type="PROSITE" id="PS50979"/>
    </source>
</evidence>
<evidence type="ECO:0000256" key="6">
    <source>
        <dbReference type="ARBA" id="ARBA00022946"/>
    </source>
</evidence>
<dbReference type="SUPFAM" id="SSF51246">
    <property type="entry name" value="Rudiment single hybrid motif"/>
    <property type="match status" value="1"/>
</dbReference>
<dbReference type="PROSITE" id="PS50975">
    <property type="entry name" value="ATP_GRASP"/>
    <property type="match status" value="1"/>
</dbReference>
<dbReference type="GO" id="GO:0046872">
    <property type="term" value="F:metal ion binding"/>
    <property type="evidence" value="ECO:0007669"/>
    <property type="project" value="InterPro"/>
</dbReference>
<dbReference type="PROSITE" id="PS50979">
    <property type="entry name" value="BC"/>
    <property type="match status" value="1"/>
</dbReference>
<keyword evidence="5 9" id="KW-0067">ATP-binding</keyword>
<proteinExistence type="predicted"/>
<dbReference type="FunFam" id="3.40.50.20:FF:000010">
    <property type="entry name" value="Propionyl-CoA carboxylase subunit alpha"/>
    <property type="match status" value="1"/>
</dbReference>
<feature type="domain" description="Biotin carboxylation" evidence="12">
    <location>
        <begin position="70"/>
        <end position="520"/>
    </location>
</feature>
<dbReference type="EMBL" id="HBEO01030657">
    <property type="protein sequence ID" value="CAD8503095.1"/>
    <property type="molecule type" value="Transcribed_RNA"/>
</dbReference>
<dbReference type="InterPro" id="IPR011053">
    <property type="entry name" value="Single_hybrid_motif"/>
</dbReference>
<dbReference type="InterPro" id="IPR011054">
    <property type="entry name" value="Rudment_hybrid_motif"/>
</dbReference>
<evidence type="ECO:0000256" key="8">
    <source>
        <dbReference type="ARBA" id="ARBA00023267"/>
    </source>
</evidence>
<comment type="subcellular location">
    <subcellularLocation>
        <location evidence="2">Mitochondrion matrix</location>
    </subcellularLocation>
</comment>
<dbReference type="InterPro" id="IPR005482">
    <property type="entry name" value="Biotin_COase_C"/>
</dbReference>
<dbReference type="Gene3D" id="2.40.50.100">
    <property type="match status" value="1"/>
</dbReference>
<dbReference type="Gene3D" id="3.30.470.20">
    <property type="entry name" value="ATP-grasp fold, B domain"/>
    <property type="match status" value="1"/>
</dbReference>
<dbReference type="Pfam" id="PF02786">
    <property type="entry name" value="CPSase_L_D2"/>
    <property type="match status" value="1"/>
</dbReference>